<protein>
    <recommendedName>
        <fullName evidence="3">Proteasome assembly chaperone 3</fullName>
    </recommendedName>
</protein>
<dbReference type="GO" id="GO:0043248">
    <property type="term" value="P:proteasome assembly"/>
    <property type="evidence" value="ECO:0007669"/>
    <property type="project" value="InterPro"/>
</dbReference>
<dbReference type="EMBL" id="QVQW01000025">
    <property type="protein sequence ID" value="RKU44945.1"/>
    <property type="molecule type" value="Genomic_DNA"/>
</dbReference>
<evidence type="ECO:0008006" key="3">
    <source>
        <dbReference type="Google" id="ProtNLM"/>
    </source>
</evidence>
<comment type="caution">
    <text evidence="1">The sequence shown here is derived from an EMBL/GenBank/DDBJ whole genome shotgun (WGS) entry which is preliminary data.</text>
</comment>
<organism evidence="1 2">
    <name type="scientific">Coniochaeta pulveracea</name>
    <dbReference type="NCBI Taxonomy" id="177199"/>
    <lineage>
        <taxon>Eukaryota</taxon>
        <taxon>Fungi</taxon>
        <taxon>Dikarya</taxon>
        <taxon>Ascomycota</taxon>
        <taxon>Pezizomycotina</taxon>
        <taxon>Sordariomycetes</taxon>
        <taxon>Sordariomycetidae</taxon>
        <taxon>Coniochaetales</taxon>
        <taxon>Coniochaetaceae</taxon>
        <taxon>Coniochaeta</taxon>
    </lineage>
</organism>
<accession>A0A420YAM0</accession>
<proteinExistence type="predicted"/>
<dbReference type="Gene3D" id="3.30.230.100">
    <property type="match status" value="1"/>
</dbReference>
<dbReference type="Proteomes" id="UP000275385">
    <property type="component" value="Unassembled WGS sequence"/>
</dbReference>
<dbReference type="Pfam" id="PF16093">
    <property type="entry name" value="PAC4"/>
    <property type="match status" value="1"/>
</dbReference>
<dbReference type="OrthoDB" id="5407417at2759"/>
<dbReference type="InterPro" id="IPR032157">
    <property type="entry name" value="PAC4"/>
</dbReference>
<sequence length="154" mass="16740">MENFASLNLNAEAPIHVSVPLPRSIDSRIYLHLTARAKHMMLFITTASLEDASTPTPLGSFVYALPDRFNPDQPLSTPLYREEPTLEFTSRLAKLVAKKTGLPAYVGNSVSLASMGMGGTVEEEMEAFKTVVETLVPLLNNLVDVGTHSLPNGQ</sequence>
<name>A0A420YAM0_9PEZI</name>
<evidence type="ECO:0000313" key="2">
    <source>
        <dbReference type="Proteomes" id="UP000275385"/>
    </source>
</evidence>
<dbReference type="AlphaFoldDB" id="A0A420YAM0"/>
<reference evidence="1 2" key="1">
    <citation type="submission" date="2018-08" db="EMBL/GenBank/DDBJ databases">
        <title>Draft genome of the lignicolous fungus Coniochaeta pulveracea.</title>
        <authorList>
            <person name="Borstlap C.J."/>
            <person name="De Witt R.N."/>
            <person name="Botha A."/>
            <person name="Volschenk H."/>
        </authorList>
    </citation>
    <scope>NUCLEOTIDE SEQUENCE [LARGE SCALE GENOMIC DNA]</scope>
    <source>
        <strain evidence="1 2">CAB683</strain>
    </source>
</reference>
<evidence type="ECO:0000313" key="1">
    <source>
        <dbReference type="EMBL" id="RKU44945.1"/>
    </source>
</evidence>
<keyword evidence="2" id="KW-1185">Reference proteome</keyword>
<gene>
    <name evidence="1" type="ORF">DL546_005774</name>
</gene>